<dbReference type="RefSeq" id="WP_160633770.1">
    <property type="nucleotide sequence ID" value="NZ_WWNE01000011.1"/>
</dbReference>
<dbReference type="Pfam" id="PF18962">
    <property type="entry name" value="Por_Secre_tail"/>
    <property type="match status" value="1"/>
</dbReference>
<evidence type="ECO:0000256" key="1">
    <source>
        <dbReference type="ARBA" id="ARBA00022729"/>
    </source>
</evidence>
<dbReference type="Proteomes" id="UP000470771">
    <property type="component" value="Unassembled WGS sequence"/>
</dbReference>
<gene>
    <name evidence="3" type="ORF">GQN54_11865</name>
</gene>
<organism evidence="3 4">
    <name type="scientific">Acidiluteibacter ferrifornacis</name>
    <dbReference type="NCBI Taxonomy" id="2692424"/>
    <lineage>
        <taxon>Bacteria</taxon>
        <taxon>Pseudomonadati</taxon>
        <taxon>Bacteroidota</taxon>
        <taxon>Flavobacteriia</taxon>
        <taxon>Flavobacteriales</taxon>
        <taxon>Cryomorphaceae</taxon>
        <taxon>Acidiluteibacter</taxon>
    </lineage>
</organism>
<evidence type="ECO:0000313" key="4">
    <source>
        <dbReference type="Proteomes" id="UP000470771"/>
    </source>
</evidence>
<name>A0A6N9NLI5_9FLAO</name>
<comment type="caution">
    <text evidence="3">The sequence shown here is derived from an EMBL/GenBank/DDBJ whole genome shotgun (WGS) entry which is preliminary data.</text>
</comment>
<dbReference type="AlphaFoldDB" id="A0A6N9NLI5"/>
<keyword evidence="4" id="KW-1185">Reference proteome</keyword>
<protein>
    <submittedName>
        <fullName evidence="3">T9SS type A sorting domain-containing protein</fullName>
    </submittedName>
</protein>
<feature type="domain" description="Secretion system C-terminal sorting" evidence="2">
    <location>
        <begin position="260"/>
        <end position="328"/>
    </location>
</feature>
<accession>A0A6N9NLI5</accession>
<dbReference type="InterPro" id="IPR026444">
    <property type="entry name" value="Secre_tail"/>
</dbReference>
<evidence type="ECO:0000313" key="3">
    <source>
        <dbReference type="EMBL" id="NBG66813.1"/>
    </source>
</evidence>
<sequence>MKNLLTPYGIGAFLISLVFFLHTDSAIAQCTVTSSTGYEVTVNVVPRSVVAPSSCPYGYNYNIIVDYTVTFSGATAPSSMYTLQGNLRCGSHTLFYNLPNSGGTGSYTTTSNPYRSASDCATATTSSLGCNSSTLQIDGPGISNRTISCSGSPLPVELIDFKAIKTTNQVLLKWITASEINNDYFSIERSSDAENWEIIGTVKGSGNSNQKNEYSFIDKDPLKGDSYYQIKQTDFDGTSTYSFISSVEENKIYSPVELKVYPNPSENHISIEGEEIELSQILIYSSLGKNLTLQIPSTIISPTMIQYDISNLPNGVYVIQTLRGTKRFVKI</sequence>
<proteinExistence type="predicted"/>
<keyword evidence="1" id="KW-0732">Signal</keyword>
<dbReference type="NCBIfam" id="TIGR04183">
    <property type="entry name" value="Por_Secre_tail"/>
    <property type="match status" value="1"/>
</dbReference>
<evidence type="ECO:0000259" key="2">
    <source>
        <dbReference type="Pfam" id="PF18962"/>
    </source>
</evidence>
<dbReference type="EMBL" id="WWNE01000011">
    <property type="protein sequence ID" value="NBG66813.1"/>
    <property type="molecule type" value="Genomic_DNA"/>
</dbReference>
<reference evidence="3 4" key="1">
    <citation type="submission" date="2019-12" db="EMBL/GenBank/DDBJ databases">
        <authorList>
            <person name="Zhao J."/>
        </authorList>
    </citation>
    <scope>NUCLEOTIDE SEQUENCE [LARGE SCALE GENOMIC DNA]</scope>
    <source>
        <strain evidence="3 4">S-15</strain>
    </source>
</reference>